<comment type="caution">
    <text evidence="2">The sequence shown here is derived from an EMBL/GenBank/DDBJ whole genome shotgun (WGS) entry which is preliminary data.</text>
</comment>
<accession>A0A814C4A1</accession>
<evidence type="ECO:0000313" key="2">
    <source>
        <dbReference type="EMBL" id="CAF0939017.1"/>
    </source>
</evidence>
<reference evidence="2" key="1">
    <citation type="submission" date="2021-02" db="EMBL/GenBank/DDBJ databases">
        <authorList>
            <person name="Nowell W R."/>
        </authorList>
    </citation>
    <scope>NUCLEOTIDE SEQUENCE</scope>
</reference>
<evidence type="ECO:0000313" key="3">
    <source>
        <dbReference type="EMBL" id="CAF3655336.1"/>
    </source>
</evidence>
<keyword evidence="5" id="KW-1185">Reference proteome</keyword>
<dbReference type="EMBL" id="CAJOBA010002676">
    <property type="protein sequence ID" value="CAF3655336.1"/>
    <property type="molecule type" value="Genomic_DNA"/>
</dbReference>
<dbReference type="EMBL" id="CAJNOQ010002105">
    <property type="protein sequence ID" value="CAF0939017.1"/>
    <property type="molecule type" value="Genomic_DNA"/>
</dbReference>
<evidence type="ECO:0000313" key="4">
    <source>
        <dbReference type="EMBL" id="CAF3715833.1"/>
    </source>
</evidence>
<dbReference type="EMBL" id="CAJNOK010002675">
    <property type="protein sequence ID" value="CAF0870519.1"/>
    <property type="molecule type" value="Genomic_DNA"/>
</dbReference>
<evidence type="ECO:0000313" key="5">
    <source>
        <dbReference type="Proteomes" id="UP000663829"/>
    </source>
</evidence>
<sequence length="92" mass="10740">MENVNDRDDYVEEELASLLTHYSHDFDESITYEWKTFRKYLLKRKQNGQVMTQGQLCINLVQDETLKEVDPQLSLVAEIFPCAPISTATVER</sequence>
<dbReference type="AlphaFoldDB" id="A0A814C4A1"/>
<dbReference type="Proteomes" id="UP000663829">
    <property type="component" value="Unassembled WGS sequence"/>
</dbReference>
<dbReference type="Proteomes" id="UP000677228">
    <property type="component" value="Unassembled WGS sequence"/>
</dbReference>
<dbReference type="Proteomes" id="UP000681722">
    <property type="component" value="Unassembled WGS sequence"/>
</dbReference>
<dbReference type="Proteomes" id="UP000682733">
    <property type="component" value="Unassembled WGS sequence"/>
</dbReference>
<evidence type="ECO:0000313" key="1">
    <source>
        <dbReference type="EMBL" id="CAF0870519.1"/>
    </source>
</evidence>
<name>A0A814C4A1_9BILA</name>
<proteinExistence type="predicted"/>
<gene>
    <name evidence="2" type="ORF">GPM918_LOCUS10606</name>
    <name evidence="1" type="ORF">OVA965_LOCUS8105</name>
    <name evidence="4" type="ORF">SRO942_LOCUS10608</name>
    <name evidence="3" type="ORF">TMI583_LOCUS8101</name>
</gene>
<dbReference type="EMBL" id="CAJOBC010002106">
    <property type="protein sequence ID" value="CAF3715833.1"/>
    <property type="molecule type" value="Genomic_DNA"/>
</dbReference>
<organism evidence="2 5">
    <name type="scientific">Didymodactylos carnosus</name>
    <dbReference type="NCBI Taxonomy" id="1234261"/>
    <lineage>
        <taxon>Eukaryota</taxon>
        <taxon>Metazoa</taxon>
        <taxon>Spiralia</taxon>
        <taxon>Gnathifera</taxon>
        <taxon>Rotifera</taxon>
        <taxon>Eurotatoria</taxon>
        <taxon>Bdelloidea</taxon>
        <taxon>Philodinida</taxon>
        <taxon>Philodinidae</taxon>
        <taxon>Didymodactylos</taxon>
    </lineage>
</organism>
<protein>
    <submittedName>
        <fullName evidence="2">Uncharacterized protein</fullName>
    </submittedName>
</protein>
<dbReference type="OrthoDB" id="6159421at2759"/>